<gene>
    <name evidence="1" type="ORF">MYCFIDRAFT_170393</name>
</gene>
<dbReference type="EMBL" id="KB446555">
    <property type="protein sequence ID" value="EME88818.1"/>
    <property type="molecule type" value="Genomic_DNA"/>
</dbReference>
<organism evidence="1 2">
    <name type="scientific">Pseudocercospora fijiensis (strain CIRAD86)</name>
    <name type="common">Black leaf streak disease fungus</name>
    <name type="synonym">Mycosphaerella fijiensis</name>
    <dbReference type="NCBI Taxonomy" id="383855"/>
    <lineage>
        <taxon>Eukaryota</taxon>
        <taxon>Fungi</taxon>
        <taxon>Dikarya</taxon>
        <taxon>Ascomycota</taxon>
        <taxon>Pezizomycotina</taxon>
        <taxon>Dothideomycetes</taxon>
        <taxon>Dothideomycetidae</taxon>
        <taxon>Mycosphaerellales</taxon>
        <taxon>Mycosphaerellaceae</taxon>
        <taxon>Pseudocercospora</taxon>
    </lineage>
</organism>
<dbReference type="RefSeq" id="XP_007921704.1">
    <property type="nucleotide sequence ID" value="XM_007923513.1"/>
</dbReference>
<sequence>MNSTSLRAWDITCARLTEAYWWAELYNFTSRVITLSYMRTESTTHHAFNHARASPVCIEPHLRDQCCSHFDDGMRLEHPKAWLRFPNNMPPTNLRNFFGPSYAPTLMHANAIQIFI</sequence>
<name>N1QC18_PSEFD</name>
<reference evidence="1 2" key="1">
    <citation type="journal article" date="2012" name="PLoS Pathog.">
        <title>Diverse lifestyles and strategies of plant pathogenesis encoded in the genomes of eighteen Dothideomycetes fungi.</title>
        <authorList>
            <person name="Ohm R.A."/>
            <person name="Feau N."/>
            <person name="Henrissat B."/>
            <person name="Schoch C.L."/>
            <person name="Horwitz B.A."/>
            <person name="Barry K.W."/>
            <person name="Condon B.J."/>
            <person name="Copeland A.C."/>
            <person name="Dhillon B."/>
            <person name="Glaser F."/>
            <person name="Hesse C.N."/>
            <person name="Kosti I."/>
            <person name="LaButti K."/>
            <person name="Lindquist E.A."/>
            <person name="Lucas S."/>
            <person name="Salamov A.A."/>
            <person name="Bradshaw R.E."/>
            <person name="Ciuffetti L."/>
            <person name="Hamelin R.C."/>
            <person name="Kema G.H.J."/>
            <person name="Lawrence C."/>
            <person name="Scott J.A."/>
            <person name="Spatafora J.W."/>
            <person name="Turgeon B.G."/>
            <person name="de Wit P.J.G.M."/>
            <person name="Zhong S."/>
            <person name="Goodwin S.B."/>
            <person name="Grigoriev I.V."/>
        </authorList>
    </citation>
    <scope>NUCLEOTIDE SEQUENCE [LARGE SCALE GENOMIC DNA]</scope>
    <source>
        <strain evidence="1 2">CIRAD86</strain>
    </source>
</reference>
<dbReference type="AlphaFoldDB" id="N1QC18"/>
<dbReference type="Proteomes" id="UP000016932">
    <property type="component" value="Unassembled WGS sequence"/>
</dbReference>
<evidence type="ECO:0000313" key="1">
    <source>
        <dbReference type="EMBL" id="EME88818.1"/>
    </source>
</evidence>
<evidence type="ECO:0000313" key="2">
    <source>
        <dbReference type="Proteomes" id="UP000016932"/>
    </source>
</evidence>
<proteinExistence type="predicted"/>
<accession>N1QC18</accession>
<dbReference type="KEGG" id="pfj:MYCFIDRAFT_170393"/>
<protein>
    <submittedName>
        <fullName evidence="1">Uncharacterized protein</fullName>
    </submittedName>
</protein>
<dbReference type="VEuPathDB" id="FungiDB:MYCFIDRAFT_170393"/>
<keyword evidence="2" id="KW-1185">Reference proteome</keyword>
<dbReference type="GeneID" id="19332492"/>
<dbReference type="HOGENOM" id="CLU_2097879_0_0_1"/>